<dbReference type="RefSeq" id="WP_251810240.1">
    <property type="nucleotide sequence ID" value="NZ_CP101527.1"/>
</dbReference>
<dbReference type="GO" id="GO:0016887">
    <property type="term" value="F:ATP hydrolysis activity"/>
    <property type="evidence" value="ECO:0007669"/>
    <property type="project" value="InterPro"/>
</dbReference>
<dbReference type="SUPFAM" id="SSF52540">
    <property type="entry name" value="P-loop containing nucleoside triphosphate hydrolases"/>
    <property type="match status" value="1"/>
</dbReference>
<dbReference type="Gene3D" id="3.40.50.300">
    <property type="entry name" value="P-loop containing nucleotide triphosphate hydrolases"/>
    <property type="match status" value="1"/>
</dbReference>
<dbReference type="InterPro" id="IPR003439">
    <property type="entry name" value="ABC_transporter-like_ATP-bd"/>
</dbReference>
<organism evidence="7 8">
    <name type="scientific">Alkalimarinus sediminis</name>
    <dbReference type="NCBI Taxonomy" id="1632866"/>
    <lineage>
        <taxon>Bacteria</taxon>
        <taxon>Pseudomonadati</taxon>
        <taxon>Pseudomonadota</taxon>
        <taxon>Gammaproteobacteria</taxon>
        <taxon>Alteromonadales</taxon>
        <taxon>Alteromonadaceae</taxon>
        <taxon>Alkalimarinus</taxon>
    </lineage>
</organism>
<sequence length="252" mass="28232">MLTLNNVNVVINQKTLLDIDHFTLSEGEVFAVLGKNGAGKSTLFKSICGDIKATGTRMLHQLDMEQWPKRSLARHLAVLPQSSQLSFPFTAREVVALGLIPLSLNRQQGEALVTKMLALTDTLRFEDRLYLSLSGGERQRVHFARVLVQLSQAEQTPLLLLDEPTSAQDLAQQHQLLQMTQDLTADKGYSVLVIMHDLNLCMRYTDRVGMLDNGRLVDVGKPEQVLTPESIEHQWGYRPQQVQTESGQLAFL</sequence>
<proteinExistence type="predicted"/>
<dbReference type="AlphaFoldDB" id="A0A9E8KNW9"/>
<dbReference type="SMART" id="SM00382">
    <property type="entry name" value="AAA"/>
    <property type="match status" value="1"/>
</dbReference>
<feature type="domain" description="ABC transporter" evidence="6">
    <location>
        <begin position="2"/>
        <end position="238"/>
    </location>
</feature>
<accession>A0A9E8KNW9</accession>
<keyword evidence="1" id="KW-0813">Transport</keyword>
<keyword evidence="3 7" id="KW-0067">ATP-binding</keyword>
<evidence type="ECO:0000256" key="1">
    <source>
        <dbReference type="ARBA" id="ARBA00022448"/>
    </source>
</evidence>
<dbReference type="Pfam" id="PF00005">
    <property type="entry name" value="ABC_tran"/>
    <property type="match status" value="1"/>
</dbReference>
<dbReference type="PANTHER" id="PTHR42794:SF1">
    <property type="entry name" value="HEMIN IMPORT ATP-BINDING PROTEIN HMUV"/>
    <property type="match status" value="1"/>
</dbReference>
<evidence type="ECO:0000256" key="3">
    <source>
        <dbReference type="ARBA" id="ARBA00022840"/>
    </source>
</evidence>
<reference evidence="7" key="1">
    <citation type="submission" date="2022-07" db="EMBL/GenBank/DDBJ databases">
        <title>Alkalimarinus sp. nov., isolated from gut of a Alitta virens.</title>
        <authorList>
            <person name="Yang A.I."/>
            <person name="Shin N.-R."/>
        </authorList>
    </citation>
    <scope>NUCLEOTIDE SEQUENCE</scope>
    <source>
        <strain evidence="7">FA028</strain>
    </source>
</reference>
<keyword evidence="8" id="KW-1185">Reference proteome</keyword>
<gene>
    <name evidence="7" type="ORF">NNL22_17605</name>
</gene>
<evidence type="ECO:0000259" key="6">
    <source>
        <dbReference type="PROSITE" id="PS50893"/>
    </source>
</evidence>
<keyword evidence="4" id="KW-1278">Translocase</keyword>
<dbReference type="KEGG" id="asem:NNL22_17605"/>
<dbReference type="CDD" id="cd03214">
    <property type="entry name" value="ABC_Iron-Siderophores_B12_Hemin"/>
    <property type="match status" value="1"/>
</dbReference>
<evidence type="ECO:0000256" key="2">
    <source>
        <dbReference type="ARBA" id="ARBA00022741"/>
    </source>
</evidence>
<dbReference type="PANTHER" id="PTHR42794">
    <property type="entry name" value="HEMIN IMPORT ATP-BINDING PROTEIN HMUV"/>
    <property type="match status" value="1"/>
</dbReference>
<comment type="function">
    <text evidence="5">Part of the ABC transporter complex HmuTUV involved in hemin import. Responsible for energy coupling to the transport system.</text>
</comment>
<dbReference type="EMBL" id="CP101527">
    <property type="protein sequence ID" value="UZW74813.1"/>
    <property type="molecule type" value="Genomic_DNA"/>
</dbReference>
<dbReference type="InterPro" id="IPR027417">
    <property type="entry name" value="P-loop_NTPase"/>
</dbReference>
<dbReference type="Proteomes" id="UP001164472">
    <property type="component" value="Chromosome"/>
</dbReference>
<name>A0A9E8KNW9_9ALTE</name>
<dbReference type="NCBIfam" id="NF010068">
    <property type="entry name" value="PRK13548.1"/>
    <property type="match status" value="1"/>
</dbReference>
<evidence type="ECO:0000313" key="8">
    <source>
        <dbReference type="Proteomes" id="UP001164472"/>
    </source>
</evidence>
<dbReference type="GO" id="GO:0005524">
    <property type="term" value="F:ATP binding"/>
    <property type="evidence" value="ECO:0007669"/>
    <property type="project" value="UniProtKB-KW"/>
</dbReference>
<evidence type="ECO:0000313" key="7">
    <source>
        <dbReference type="EMBL" id="UZW74813.1"/>
    </source>
</evidence>
<dbReference type="InterPro" id="IPR003593">
    <property type="entry name" value="AAA+_ATPase"/>
</dbReference>
<protein>
    <submittedName>
        <fullName evidence="7">Heme ABC transporter ATP-binding protein</fullName>
    </submittedName>
</protein>
<evidence type="ECO:0000256" key="5">
    <source>
        <dbReference type="ARBA" id="ARBA00037066"/>
    </source>
</evidence>
<dbReference type="PROSITE" id="PS50893">
    <property type="entry name" value="ABC_TRANSPORTER_2"/>
    <property type="match status" value="1"/>
</dbReference>
<evidence type="ECO:0000256" key="4">
    <source>
        <dbReference type="ARBA" id="ARBA00022967"/>
    </source>
</evidence>
<keyword evidence="2" id="KW-0547">Nucleotide-binding</keyword>